<keyword evidence="2" id="KW-0677">Repeat</keyword>
<dbReference type="InterPro" id="IPR011990">
    <property type="entry name" value="TPR-like_helical_dom_sf"/>
</dbReference>
<dbReference type="InterPro" id="IPR002885">
    <property type="entry name" value="PPR_rpt"/>
</dbReference>
<dbReference type="EMBL" id="JACGWJ010000017">
    <property type="protein sequence ID" value="KAL0356329.1"/>
    <property type="molecule type" value="Genomic_DNA"/>
</dbReference>
<dbReference type="AlphaFoldDB" id="A0AAW2PJG7"/>
<comment type="similarity">
    <text evidence="1">Belongs to the PPR family. P subfamily.</text>
</comment>
<evidence type="ECO:0000256" key="3">
    <source>
        <dbReference type="PROSITE-ProRule" id="PRU00708"/>
    </source>
</evidence>
<comment type="caution">
    <text evidence="4">The sequence shown here is derived from an EMBL/GenBank/DDBJ whole genome shotgun (WGS) entry which is preliminary data.</text>
</comment>
<evidence type="ECO:0000313" key="4">
    <source>
        <dbReference type="EMBL" id="KAL0356329.1"/>
    </source>
</evidence>
<gene>
    <name evidence="4" type="ORF">Sradi_4079800</name>
</gene>
<evidence type="ECO:0000256" key="1">
    <source>
        <dbReference type="ARBA" id="ARBA00007626"/>
    </source>
</evidence>
<dbReference type="Pfam" id="PF01535">
    <property type="entry name" value="PPR"/>
    <property type="match status" value="1"/>
</dbReference>
<evidence type="ECO:0008006" key="5">
    <source>
        <dbReference type="Google" id="ProtNLM"/>
    </source>
</evidence>
<dbReference type="PANTHER" id="PTHR47939">
    <property type="entry name" value="MEMBRANE-ASSOCIATED SALT-INDUCIBLE PROTEIN-LIKE"/>
    <property type="match status" value="1"/>
</dbReference>
<dbReference type="PANTHER" id="PTHR47939:SF13">
    <property type="entry name" value="OS03G0201400 PROTEIN"/>
    <property type="match status" value="1"/>
</dbReference>
<feature type="repeat" description="PPR" evidence="3">
    <location>
        <begin position="38"/>
        <end position="72"/>
    </location>
</feature>
<evidence type="ECO:0000256" key="2">
    <source>
        <dbReference type="ARBA" id="ARBA00022737"/>
    </source>
</evidence>
<proteinExistence type="inferred from homology"/>
<reference evidence="4" key="1">
    <citation type="submission" date="2020-06" db="EMBL/GenBank/DDBJ databases">
        <authorList>
            <person name="Li T."/>
            <person name="Hu X."/>
            <person name="Zhang T."/>
            <person name="Song X."/>
            <person name="Zhang H."/>
            <person name="Dai N."/>
            <person name="Sheng W."/>
            <person name="Hou X."/>
            <person name="Wei L."/>
        </authorList>
    </citation>
    <scope>NUCLEOTIDE SEQUENCE</scope>
    <source>
        <strain evidence="4">G02</strain>
        <tissue evidence="4">Leaf</tissue>
    </source>
</reference>
<sequence>MEVYALLREIVCYYQKAQLNLFGLLYALLDSPGDAKGSTFLVSVLIKVFASNNMLENAMDAFEQARRIGFQPGIRSCNFLLKCLAESNERDSLVTLFKEMKNYGPYPSLYTYTIVMNFYCSGHRGQGTVDIEEATNILEEMETIGISPSIVTYGLHSWTVQSGTY</sequence>
<dbReference type="PROSITE" id="PS51375">
    <property type="entry name" value="PPR"/>
    <property type="match status" value="1"/>
</dbReference>
<accession>A0AAW2PJG7</accession>
<name>A0AAW2PJG7_SESRA</name>
<reference evidence="4" key="2">
    <citation type="journal article" date="2024" name="Plant">
        <title>Genomic evolution and insights into agronomic trait innovations of Sesamum species.</title>
        <authorList>
            <person name="Miao H."/>
            <person name="Wang L."/>
            <person name="Qu L."/>
            <person name="Liu H."/>
            <person name="Sun Y."/>
            <person name="Le M."/>
            <person name="Wang Q."/>
            <person name="Wei S."/>
            <person name="Zheng Y."/>
            <person name="Lin W."/>
            <person name="Duan Y."/>
            <person name="Cao H."/>
            <person name="Xiong S."/>
            <person name="Wang X."/>
            <person name="Wei L."/>
            <person name="Li C."/>
            <person name="Ma Q."/>
            <person name="Ju M."/>
            <person name="Zhao R."/>
            <person name="Li G."/>
            <person name="Mu C."/>
            <person name="Tian Q."/>
            <person name="Mei H."/>
            <person name="Zhang T."/>
            <person name="Gao T."/>
            <person name="Zhang H."/>
        </authorList>
    </citation>
    <scope>NUCLEOTIDE SEQUENCE</scope>
    <source>
        <strain evidence="4">G02</strain>
    </source>
</reference>
<organism evidence="4">
    <name type="scientific">Sesamum radiatum</name>
    <name type="common">Black benniseed</name>
    <dbReference type="NCBI Taxonomy" id="300843"/>
    <lineage>
        <taxon>Eukaryota</taxon>
        <taxon>Viridiplantae</taxon>
        <taxon>Streptophyta</taxon>
        <taxon>Embryophyta</taxon>
        <taxon>Tracheophyta</taxon>
        <taxon>Spermatophyta</taxon>
        <taxon>Magnoliopsida</taxon>
        <taxon>eudicotyledons</taxon>
        <taxon>Gunneridae</taxon>
        <taxon>Pentapetalae</taxon>
        <taxon>asterids</taxon>
        <taxon>lamiids</taxon>
        <taxon>Lamiales</taxon>
        <taxon>Pedaliaceae</taxon>
        <taxon>Sesamum</taxon>
    </lineage>
</organism>
<protein>
    <recommendedName>
        <fullName evidence="5">Pentatricopeptide repeat-containing protein</fullName>
    </recommendedName>
</protein>
<dbReference type="Pfam" id="PF13041">
    <property type="entry name" value="PPR_2"/>
    <property type="match status" value="1"/>
</dbReference>
<dbReference type="InterPro" id="IPR050667">
    <property type="entry name" value="PPR-containing_protein"/>
</dbReference>
<dbReference type="Gene3D" id="1.25.40.10">
    <property type="entry name" value="Tetratricopeptide repeat domain"/>
    <property type="match status" value="1"/>
</dbReference>